<feature type="domain" description="HTH luxR-type" evidence="3">
    <location>
        <begin position="1470"/>
        <end position="1533"/>
    </location>
</feature>
<protein>
    <submittedName>
        <fullName evidence="4">Regulatory LuxR family protein</fullName>
    </submittedName>
</protein>
<keyword evidence="5" id="KW-1185">Reference proteome</keyword>
<dbReference type="PANTHER" id="PTHR16305">
    <property type="entry name" value="TESTICULAR SOLUBLE ADENYLYL CYCLASE"/>
    <property type="match status" value="1"/>
</dbReference>
<evidence type="ECO:0000313" key="5">
    <source>
        <dbReference type="Proteomes" id="UP000295444"/>
    </source>
</evidence>
<dbReference type="Proteomes" id="UP000295444">
    <property type="component" value="Unassembled WGS sequence"/>
</dbReference>
<keyword evidence="2" id="KW-0067">ATP-binding</keyword>
<dbReference type="PROSITE" id="PS50043">
    <property type="entry name" value="HTH_LUXR_2"/>
    <property type="match status" value="1"/>
</dbReference>
<dbReference type="InterPro" id="IPR041664">
    <property type="entry name" value="AAA_16"/>
</dbReference>
<proteinExistence type="predicted"/>
<dbReference type="EMBL" id="SNXZ01000003">
    <property type="protein sequence ID" value="TDP97489.1"/>
    <property type="molecule type" value="Genomic_DNA"/>
</dbReference>
<name>A0A4R6SBR5_LABRH</name>
<dbReference type="PANTHER" id="PTHR16305:SF28">
    <property type="entry name" value="GUANYLATE CYCLASE DOMAIN-CONTAINING PROTEIN"/>
    <property type="match status" value="1"/>
</dbReference>
<dbReference type="GO" id="GO:0005737">
    <property type="term" value="C:cytoplasm"/>
    <property type="evidence" value="ECO:0007669"/>
    <property type="project" value="TreeGrafter"/>
</dbReference>
<comment type="caution">
    <text evidence="4">The sequence shown here is derived from an EMBL/GenBank/DDBJ whole genome shotgun (WGS) entry which is preliminary data.</text>
</comment>
<sequence length="1533" mass="161072">MTNRQEVLDRLVAALTADGAVLAGRRGAGRSWVVARLAERVPGAVVVRAAPGRGIPGWTARELVRAADRPLIVDDAHLLDAAATDVLARRGAPAVCTVVEGRGTGLTLDPLDLAATAELAAEILTLPMGREAARALHEATGGLPGVVQAVLAAAQRAGAVRVIGDVAVFDPGHVLALPPEHPLVLGAADAEHDQPPAVLAGLAAAVPAWLRADMQHAELGAGTDTLTGCALRAGHALSELPLDGRLTDRLAAQLHGFARPGHPIAEERALTAKAARHWASVGDWTAIAKLPARQIGAPTVPLRTRATLLTAGLDAALSDVERLPAVEPEGSRWLRSELLTLAGSGGDPADDMAADRSADHGDQPAWPGGHFLAEGRPALAAWLGGRWDDALAIATRDRLTNRGAHALCTAEESAAIAAEVLLSMGKPTVARSWLEDVAVPPDQPGMRVLSTWAAAGLDALLGRPQEGAHRLSATLAWMRETGWRRHRELVLGRLVTCMRRAGMTVRAKAMLDELTADAERDPSGFTRLIALRSAIEVGAAGPADLDAALALAEELQLPFELARTRLAVGRVTGDEDVVAAAQAGFAQLGATLWELRAGGAPDRDRVAELIGDLIAAGLSNASIATVVERTEAFVKRRVSWLLADTGSRHRTQLGVRRAELTSVAAPAPATVDEVLAGGVPVVALLGAPGSGRSTVLRGLAERGGLLVHAGRTPLAAGLVSALAASKSADIPALVLGRAAAVAHSRSASARPAPIAVADALLDALSHAARRAPLTLLVDDADLADEDGTALLTLLADRAGGGWSLVLAGVRSTVEQARPVRLQPLTTEQVADALDQRFGRRYAEETVAEVHRRTAGHPATVAALLRSVWEGTDEELRTVVPPPLTEEQVGVVLSRRFGRRFAEETVAEVHRRTAGDPSTVARLLRVVRAADDERLRTTLPADGPGWLAVIAAVPGIRMAECRALAVPLGLSEADLPAVAAAVSTTADGGLFIDIPLRAEAAAAGMDAAVDAAAMHRLLADRLLADRLDGIAIEDRRLAGYLLGARVDGKLHAGQAELAEIAELVLPGDPEAAADWSAAVLESTEDVRARTTHAEASYAMSRYAEAATSARRALTLLPADDEAPRRAMRTVLINSMIRLGQHDRAFDLTAGPSVPEGLQHSRILLLQQRFDDALETLSSLAPRTEKEQGALSAGVRLLAAIGAGDTSTMPTERLVAARQALAWGDLYTAELSILPRSNAAPAARRTPPPSFTRLSAAIEALMAGNHTQVVVLADENAKADNEAGYIDEVLAALAAEALVQRGELAQARARLQDATGERVFGYLVAWAAAGMELAEGRNDEAVARLTEADRTCARLGYLPGRELVLGRLSHALSAAGDRAGAEATDRTLARLATVIGTPQAMLSSSLSHAALTADEQAAQRAVRLAEEVGNGYYVAHGQVLLAVLRANKERGTAMSYQDFYQHNVRRRRVAARQPREDALTARDRELIDLIAAGATNTEAAAALHVTEKAIEARLTRMYRRTGLRSRVELVREYGA</sequence>
<evidence type="ECO:0000256" key="1">
    <source>
        <dbReference type="ARBA" id="ARBA00022741"/>
    </source>
</evidence>
<dbReference type="GO" id="GO:0004016">
    <property type="term" value="F:adenylate cyclase activity"/>
    <property type="evidence" value="ECO:0007669"/>
    <property type="project" value="TreeGrafter"/>
</dbReference>
<dbReference type="RefSeq" id="WP_133850686.1">
    <property type="nucleotide sequence ID" value="NZ_SNXZ01000003.1"/>
</dbReference>
<dbReference type="OrthoDB" id="3333376at2"/>
<dbReference type="SUPFAM" id="SSF46894">
    <property type="entry name" value="C-terminal effector domain of the bipartite response regulators"/>
    <property type="match status" value="1"/>
</dbReference>
<dbReference type="Pfam" id="PF13191">
    <property type="entry name" value="AAA_16"/>
    <property type="match status" value="1"/>
</dbReference>
<accession>A0A4R6SBR5</accession>
<keyword evidence="1" id="KW-0547">Nucleotide-binding</keyword>
<dbReference type="InterPro" id="IPR000792">
    <property type="entry name" value="Tscrpt_reg_LuxR_C"/>
</dbReference>
<evidence type="ECO:0000259" key="3">
    <source>
        <dbReference type="PROSITE" id="PS50043"/>
    </source>
</evidence>
<dbReference type="GO" id="GO:0005524">
    <property type="term" value="F:ATP binding"/>
    <property type="evidence" value="ECO:0007669"/>
    <property type="project" value="UniProtKB-KW"/>
</dbReference>
<dbReference type="SUPFAM" id="SSF52540">
    <property type="entry name" value="P-loop containing nucleoside triphosphate hydrolases"/>
    <property type="match status" value="1"/>
</dbReference>
<dbReference type="InterPro" id="IPR016032">
    <property type="entry name" value="Sig_transdc_resp-reg_C-effctor"/>
</dbReference>
<dbReference type="GO" id="GO:0003677">
    <property type="term" value="F:DNA binding"/>
    <property type="evidence" value="ECO:0007669"/>
    <property type="project" value="InterPro"/>
</dbReference>
<evidence type="ECO:0000256" key="2">
    <source>
        <dbReference type="ARBA" id="ARBA00022840"/>
    </source>
</evidence>
<dbReference type="SMART" id="SM00421">
    <property type="entry name" value="HTH_LUXR"/>
    <property type="match status" value="1"/>
</dbReference>
<dbReference type="Gene3D" id="1.10.10.10">
    <property type="entry name" value="Winged helix-like DNA-binding domain superfamily/Winged helix DNA-binding domain"/>
    <property type="match status" value="1"/>
</dbReference>
<reference evidence="4 5" key="1">
    <citation type="submission" date="2019-03" db="EMBL/GenBank/DDBJ databases">
        <title>Genomic Encyclopedia of Type Strains, Phase IV (KMG-IV): sequencing the most valuable type-strain genomes for metagenomic binning, comparative biology and taxonomic classification.</title>
        <authorList>
            <person name="Goeker M."/>
        </authorList>
    </citation>
    <scope>NUCLEOTIDE SEQUENCE [LARGE SCALE GENOMIC DNA]</scope>
    <source>
        <strain evidence="4 5">DSM 45361</strain>
    </source>
</reference>
<dbReference type="InterPro" id="IPR027417">
    <property type="entry name" value="P-loop_NTPase"/>
</dbReference>
<dbReference type="GO" id="GO:0006355">
    <property type="term" value="P:regulation of DNA-templated transcription"/>
    <property type="evidence" value="ECO:0007669"/>
    <property type="project" value="InterPro"/>
</dbReference>
<organism evidence="4 5">
    <name type="scientific">Labedaea rhizosphaerae</name>
    <dbReference type="NCBI Taxonomy" id="598644"/>
    <lineage>
        <taxon>Bacteria</taxon>
        <taxon>Bacillati</taxon>
        <taxon>Actinomycetota</taxon>
        <taxon>Actinomycetes</taxon>
        <taxon>Pseudonocardiales</taxon>
        <taxon>Pseudonocardiaceae</taxon>
        <taxon>Labedaea</taxon>
    </lineage>
</organism>
<gene>
    <name evidence="4" type="ORF">EV186_103453</name>
</gene>
<evidence type="ECO:0000313" key="4">
    <source>
        <dbReference type="EMBL" id="TDP97489.1"/>
    </source>
</evidence>
<dbReference type="InterPro" id="IPR036388">
    <property type="entry name" value="WH-like_DNA-bd_sf"/>
</dbReference>
<dbReference type="Pfam" id="PF00196">
    <property type="entry name" value="GerE"/>
    <property type="match status" value="1"/>
</dbReference>